<organism evidence="8 9">
    <name type="scientific">Aphis craccivora</name>
    <name type="common">Cowpea aphid</name>
    <dbReference type="NCBI Taxonomy" id="307492"/>
    <lineage>
        <taxon>Eukaryota</taxon>
        <taxon>Metazoa</taxon>
        <taxon>Ecdysozoa</taxon>
        <taxon>Arthropoda</taxon>
        <taxon>Hexapoda</taxon>
        <taxon>Insecta</taxon>
        <taxon>Pterygota</taxon>
        <taxon>Neoptera</taxon>
        <taxon>Paraneoptera</taxon>
        <taxon>Hemiptera</taxon>
        <taxon>Sternorrhyncha</taxon>
        <taxon>Aphidomorpha</taxon>
        <taxon>Aphidoidea</taxon>
        <taxon>Aphididae</taxon>
        <taxon>Aphidini</taxon>
        <taxon>Aphis</taxon>
        <taxon>Aphis</taxon>
    </lineage>
</organism>
<evidence type="ECO:0000256" key="6">
    <source>
        <dbReference type="SAM" id="Coils"/>
    </source>
</evidence>
<dbReference type="GO" id="GO:0008270">
    <property type="term" value="F:zinc ion binding"/>
    <property type="evidence" value="ECO:0007669"/>
    <property type="project" value="UniProtKB-KW"/>
</dbReference>
<evidence type="ECO:0000256" key="4">
    <source>
        <dbReference type="ARBA" id="ARBA00023125"/>
    </source>
</evidence>
<dbReference type="PROSITE" id="PS50950">
    <property type="entry name" value="ZF_THAP"/>
    <property type="match status" value="1"/>
</dbReference>
<dbReference type="SMART" id="SM00980">
    <property type="entry name" value="THAP"/>
    <property type="match status" value="1"/>
</dbReference>
<keyword evidence="9" id="KW-1185">Reference proteome</keyword>
<keyword evidence="1" id="KW-0479">Metal-binding</keyword>
<name>A0A6G0W0D5_APHCR</name>
<dbReference type="SMART" id="SM00692">
    <property type="entry name" value="DM3"/>
    <property type="match status" value="1"/>
</dbReference>
<evidence type="ECO:0000313" key="8">
    <source>
        <dbReference type="EMBL" id="KAF0717457.1"/>
    </source>
</evidence>
<dbReference type="InterPro" id="IPR006612">
    <property type="entry name" value="THAP_Znf"/>
</dbReference>
<evidence type="ECO:0000256" key="3">
    <source>
        <dbReference type="ARBA" id="ARBA00022833"/>
    </source>
</evidence>
<evidence type="ECO:0000256" key="2">
    <source>
        <dbReference type="ARBA" id="ARBA00022771"/>
    </source>
</evidence>
<dbReference type="OrthoDB" id="7331812at2759"/>
<feature type="coiled-coil region" evidence="6">
    <location>
        <begin position="196"/>
        <end position="223"/>
    </location>
</feature>
<dbReference type="InterPro" id="IPR021896">
    <property type="entry name" value="THAP9-like_HTH"/>
</dbReference>
<dbReference type="Proteomes" id="UP000478052">
    <property type="component" value="Unassembled WGS sequence"/>
</dbReference>
<accession>A0A6G0W0D5</accession>
<keyword evidence="6" id="KW-0175">Coiled coil</keyword>
<evidence type="ECO:0000256" key="1">
    <source>
        <dbReference type="ARBA" id="ARBA00022723"/>
    </source>
</evidence>
<keyword evidence="4 5" id="KW-0238">DNA-binding</keyword>
<dbReference type="Pfam" id="PF12017">
    <property type="entry name" value="Tnp_P_element"/>
    <property type="match status" value="1"/>
</dbReference>
<proteinExistence type="predicted"/>
<dbReference type="Pfam" id="PF05485">
    <property type="entry name" value="THAP"/>
    <property type="match status" value="1"/>
</dbReference>
<gene>
    <name evidence="8" type="ORF">FWK35_00032187</name>
</gene>
<dbReference type="AlphaFoldDB" id="A0A6G0W0D5"/>
<keyword evidence="3" id="KW-0862">Zinc</keyword>
<keyword evidence="2 5" id="KW-0863">Zinc-finger</keyword>
<feature type="domain" description="THAP-type" evidence="7">
    <location>
        <begin position="1"/>
        <end position="88"/>
    </location>
</feature>
<dbReference type="GO" id="GO:0003677">
    <property type="term" value="F:DNA binding"/>
    <property type="evidence" value="ECO:0007669"/>
    <property type="project" value="UniProtKB-UniRule"/>
</dbReference>
<evidence type="ECO:0000256" key="5">
    <source>
        <dbReference type="PROSITE-ProRule" id="PRU00309"/>
    </source>
</evidence>
<evidence type="ECO:0000313" key="9">
    <source>
        <dbReference type="Proteomes" id="UP000478052"/>
    </source>
</evidence>
<dbReference type="SUPFAM" id="SSF57716">
    <property type="entry name" value="Glucocorticoid receptor-like (DNA-binding domain)"/>
    <property type="match status" value="1"/>
</dbReference>
<reference evidence="8 9" key="1">
    <citation type="submission" date="2019-08" db="EMBL/GenBank/DDBJ databases">
        <title>Whole genome of Aphis craccivora.</title>
        <authorList>
            <person name="Voronova N.V."/>
            <person name="Shulinski R.S."/>
            <person name="Bandarenka Y.V."/>
            <person name="Zhorov D.G."/>
            <person name="Warner D."/>
        </authorList>
    </citation>
    <scope>NUCLEOTIDE SEQUENCE [LARGE SCALE GENOMIC DNA]</scope>
    <source>
        <strain evidence="8">180601</strain>
        <tissue evidence="8">Whole Body</tissue>
    </source>
</reference>
<sequence>MPVCVYEGCVSGSRIRTKDPCVLFHRFPKDPEMREKWARQIRRGSNVPNINFETGVVCALHFAPYSAAEKSYAKNKHGLEYHDIPYTEKLHTEELMPLTNYSPTTVKTSSGIVKITETKREIPVRTKLFGDLCDELEAYNLVENDTLDTNVISVEETNQKYLFHKCMQFCAIFVIPSVPFGFCVNMLRTYVINLFSFLMQETIEKYKQENEKLKNEQIKFKKIIISIQQSQKQNLQDCLNKIDSTFNSRIHTIFSKLFTPTRIDAILNNNKRIYKWTPEDISSAISLRSVSPKAYSYLRETKKFPLPGLSTLRTWAKITSVISQLSQEF</sequence>
<comment type="caution">
    <text evidence="8">The sequence shown here is derived from an EMBL/GenBank/DDBJ whole genome shotgun (WGS) entry which is preliminary data.</text>
</comment>
<protein>
    <submittedName>
        <fullName evidence="8">THAP-type domain-containing protein</fullName>
    </submittedName>
</protein>
<dbReference type="EMBL" id="VUJU01009815">
    <property type="protein sequence ID" value="KAF0717457.1"/>
    <property type="molecule type" value="Genomic_DNA"/>
</dbReference>
<evidence type="ECO:0000259" key="7">
    <source>
        <dbReference type="PROSITE" id="PS50950"/>
    </source>
</evidence>